<evidence type="ECO:0000259" key="4">
    <source>
        <dbReference type="PROSITE" id="PS50157"/>
    </source>
</evidence>
<dbReference type="EMBL" id="CM029040">
    <property type="protein sequence ID" value="KAG2633569.1"/>
    <property type="molecule type" value="Genomic_DNA"/>
</dbReference>
<dbReference type="GO" id="GO:0008270">
    <property type="term" value="F:zinc ion binding"/>
    <property type="evidence" value="ECO:0007669"/>
    <property type="project" value="UniProtKB-KW"/>
</dbReference>
<dbReference type="GO" id="GO:0005849">
    <property type="term" value="C:mRNA cleavage factor complex"/>
    <property type="evidence" value="ECO:0007669"/>
    <property type="project" value="TreeGrafter"/>
</dbReference>
<feature type="domain" description="CID" evidence="5">
    <location>
        <begin position="63"/>
        <end position="191"/>
    </location>
</feature>
<evidence type="ECO:0000256" key="3">
    <source>
        <dbReference type="SAM" id="MobiDB-lite"/>
    </source>
</evidence>
<feature type="compositionally biased region" description="Polar residues" evidence="3">
    <location>
        <begin position="617"/>
        <end position="629"/>
    </location>
</feature>
<dbReference type="PANTHER" id="PTHR15921">
    <property type="entry name" value="PRE-MRNA CLEAVAGE COMPLEX II"/>
    <property type="match status" value="1"/>
</dbReference>
<dbReference type="GO" id="GO:0005737">
    <property type="term" value="C:cytoplasm"/>
    <property type="evidence" value="ECO:0007669"/>
    <property type="project" value="TreeGrafter"/>
</dbReference>
<dbReference type="PROSITE" id="PS50157">
    <property type="entry name" value="ZINC_FINGER_C2H2_2"/>
    <property type="match status" value="1"/>
</dbReference>
<dbReference type="GO" id="GO:0000993">
    <property type="term" value="F:RNA polymerase II complex binding"/>
    <property type="evidence" value="ECO:0007669"/>
    <property type="project" value="InterPro"/>
</dbReference>
<dbReference type="SUPFAM" id="SSF48464">
    <property type="entry name" value="ENTH/VHS domain"/>
    <property type="match status" value="1"/>
</dbReference>
<feature type="compositionally biased region" description="Pro residues" evidence="3">
    <location>
        <begin position="787"/>
        <end position="798"/>
    </location>
</feature>
<feature type="region of interest" description="Disordered" evidence="3">
    <location>
        <begin position="1"/>
        <end position="51"/>
    </location>
</feature>
<gene>
    <name evidence="6" type="ORF">PVAP13_2NG262600</name>
</gene>
<dbReference type="InterPro" id="IPR047415">
    <property type="entry name" value="Pcf11_CID"/>
</dbReference>
<organism evidence="6 7">
    <name type="scientific">Panicum virgatum</name>
    <name type="common">Blackwell switchgrass</name>
    <dbReference type="NCBI Taxonomy" id="38727"/>
    <lineage>
        <taxon>Eukaryota</taxon>
        <taxon>Viridiplantae</taxon>
        <taxon>Streptophyta</taxon>
        <taxon>Embryophyta</taxon>
        <taxon>Tracheophyta</taxon>
        <taxon>Spermatophyta</taxon>
        <taxon>Magnoliopsida</taxon>
        <taxon>Liliopsida</taxon>
        <taxon>Poales</taxon>
        <taxon>Poaceae</taxon>
        <taxon>PACMAD clade</taxon>
        <taxon>Panicoideae</taxon>
        <taxon>Panicodae</taxon>
        <taxon>Paniceae</taxon>
        <taxon>Panicinae</taxon>
        <taxon>Panicum</taxon>
        <taxon>Panicum sect. Hiantes</taxon>
    </lineage>
</organism>
<dbReference type="Pfam" id="PF04818">
    <property type="entry name" value="CID"/>
    <property type="match status" value="1"/>
</dbReference>
<protein>
    <recommendedName>
        <fullName evidence="8">CID domain-containing protein</fullName>
    </recommendedName>
</protein>
<dbReference type="AlphaFoldDB" id="A0A8T0VPI2"/>
<feature type="region of interest" description="Disordered" evidence="3">
    <location>
        <begin position="783"/>
        <end position="807"/>
    </location>
</feature>
<evidence type="ECO:0008006" key="8">
    <source>
        <dbReference type="Google" id="ProtNLM"/>
    </source>
</evidence>
<keyword evidence="2" id="KW-0863">Zinc-finger</keyword>
<evidence type="ECO:0000256" key="2">
    <source>
        <dbReference type="PROSITE-ProRule" id="PRU00042"/>
    </source>
</evidence>
<feature type="compositionally biased region" description="Polar residues" evidence="3">
    <location>
        <begin position="563"/>
        <end position="578"/>
    </location>
</feature>
<feature type="compositionally biased region" description="Low complexity" evidence="3">
    <location>
        <begin position="1"/>
        <end position="23"/>
    </location>
</feature>
<dbReference type="InterPro" id="IPR045154">
    <property type="entry name" value="PCF11-like"/>
</dbReference>
<evidence type="ECO:0000259" key="5">
    <source>
        <dbReference type="PROSITE" id="PS51391"/>
    </source>
</evidence>
<sequence>MRASASAAPMEASASASARRSAPGPDPGAKKPRLAQPPPRDPRSSSYAAASNGAAASAAEQTLVDELLGQYRTALGELTFNSKPIITNLTIIAGENLQAAKPIAALICANILEVPSEQKLPSLYLLDSIVKNIGKDYVKHFSARLPEVFCKAYRQVDPSIHHSMRHLFGTWKGVFPPLPLQTIEKELGFQSSANGSSSAAPLRPDSQSPRPSNSIHVNPKYLERQQLNQSTKGILGSGAKAAVIADAGDDVERPNRLGTDRSAGRRLDAPITRPFNYNLQNIQRTQRDPFSNPVNEKQAGRDVRGLGFSSNSQQAVVGPGQVRSKPKGQDGIGGPYYATGVGSSEEQFDRRSNFYSSKDVQPSGSVRLDSALLPTPSINSDRVGRPSSNKSWKHFEEEEYVWDDVHSQAADYGGNNTIRKGEWMADDGNAKFASLQRAKWPEVGAVEHLDPNIHKLDSLPRFGLSTGQDRRLAAYLDHEEYIHGKHEVEPRIDREIRTDGQPFPPPRSSSLWVSQEKEHPDIGLDPRISRFSNQPGERSMSVSITSSVPVGLSGPYAGRSSLDIANSVPTRSTETFGQQKHRYWSSSPPPAHSPSSIAPFARQSSPNAAEPDFYPSRSFSQLGQNPQEEYSQRAAAFAKDSHFIAQNARLTQGQPSLQAIQQAQKYPTLQSKPHIKPTDQVQASFSRENSPSLLRPSIQLGEVSLPTDSTPISSDLTSASNLLAGLIKSGFKPNNPGDLASLRAQPLVPSGPLPHTLPSPTVAASSLQNAAGENTILQTQATNTARPPLPPGLPPPPSTQSAEKAAPLSSLLSSLVAKGLISTPATDSSTAVPSQPNKSSVNATNVTAAAMPLPAQMPSVGKEASNSASSAPANILLPKAVEIKAGDLIGLEFKPEKLRKYNEHVISSLFGDRNYQCKICGERFSLEEELRSHTTCRGSRESETIYAGIAPKKWYPSKNSYIDGSNEMEDSAEASDVDLSPGEVCEFMVPADESQIICALCGEPFDDFYSIEKGDWMYKDTVFLDFPNGESSCGSNVEGKEQMPIVHVRCMPRGPNDGMEVD</sequence>
<evidence type="ECO:0000313" key="7">
    <source>
        <dbReference type="Proteomes" id="UP000823388"/>
    </source>
</evidence>
<dbReference type="GO" id="GO:0031124">
    <property type="term" value="P:mRNA 3'-end processing"/>
    <property type="evidence" value="ECO:0007669"/>
    <property type="project" value="InterPro"/>
</dbReference>
<dbReference type="GO" id="GO:0006369">
    <property type="term" value="P:termination of RNA polymerase II transcription"/>
    <property type="evidence" value="ECO:0007669"/>
    <property type="project" value="InterPro"/>
</dbReference>
<dbReference type="PROSITE" id="PS51391">
    <property type="entry name" value="CID"/>
    <property type="match status" value="1"/>
</dbReference>
<name>A0A8T0VPI2_PANVG</name>
<dbReference type="PANTHER" id="PTHR15921:SF3">
    <property type="entry name" value="PRE-MRNA CLEAVAGE COMPLEX 2 PROTEIN PCF11"/>
    <property type="match status" value="1"/>
</dbReference>
<dbReference type="FunFam" id="1.25.40.90:FF:000023">
    <property type="entry name" value="polyadenylation and cleavage factor homolog 4"/>
    <property type="match status" value="1"/>
</dbReference>
<dbReference type="InterPro" id="IPR006569">
    <property type="entry name" value="CID_dom"/>
</dbReference>
<dbReference type="GO" id="GO:0003729">
    <property type="term" value="F:mRNA binding"/>
    <property type="evidence" value="ECO:0007669"/>
    <property type="project" value="InterPro"/>
</dbReference>
<keyword evidence="1" id="KW-0507">mRNA processing</keyword>
<keyword evidence="2" id="KW-0862">Zinc</keyword>
<evidence type="ECO:0000256" key="1">
    <source>
        <dbReference type="ARBA" id="ARBA00022664"/>
    </source>
</evidence>
<dbReference type="InterPro" id="IPR008942">
    <property type="entry name" value="ENTH_VHS"/>
</dbReference>
<keyword evidence="2" id="KW-0479">Metal-binding</keyword>
<dbReference type="SMART" id="SM00582">
    <property type="entry name" value="RPR"/>
    <property type="match status" value="1"/>
</dbReference>
<feature type="domain" description="C2H2-type" evidence="4">
    <location>
        <begin position="915"/>
        <end position="943"/>
    </location>
</feature>
<feature type="region of interest" description="Disordered" evidence="3">
    <location>
        <begin position="303"/>
        <end position="344"/>
    </location>
</feature>
<feature type="region of interest" description="Disordered" evidence="3">
    <location>
        <begin position="366"/>
        <end position="389"/>
    </location>
</feature>
<keyword evidence="7" id="KW-1185">Reference proteome</keyword>
<evidence type="ECO:0000313" key="6">
    <source>
        <dbReference type="EMBL" id="KAG2633569.1"/>
    </source>
</evidence>
<comment type="caution">
    <text evidence="6">The sequence shown here is derived from an EMBL/GenBank/DDBJ whole genome shotgun (WGS) entry which is preliminary data.</text>
</comment>
<feature type="region of interest" description="Disordered" evidence="3">
    <location>
        <begin position="737"/>
        <end position="761"/>
    </location>
</feature>
<dbReference type="InterPro" id="IPR013087">
    <property type="entry name" value="Znf_C2H2_type"/>
</dbReference>
<feature type="compositionally biased region" description="Polar residues" evidence="3">
    <location>
        <begin position="530"/>
        <end position="548"/>
    </location>
</feature>
<reference evidence="6" key="1">
    <citation type="submission" date="2020-05" db="EMBL/GenBank/DDBJ databases">
        <title>WGS assembly of Panicum virgatum.</title>
        <authorList>
            <person name="Lovell J.T."/>
            <person name="Jenkins J."/>
            <person name="Shu S."/>
            <person name="Juenger T.E."/>
            <person name="Schmutz J."/>
        </authorList>
    </citation>
    <scope>NUCLEOTIDE SEQUENCE</scope>
    <source>
        <strain evidence="6">AP13</strain>
    </source>
</reference>
<feature type="region of interest" description="Disordered" evidence="3">
    <location>
        <begin position="490"/>
        <end position="629"/>
    </location>
</feature>
<dbReference type="Proteomes" id="UP000823388">
    <property type="component" value="Chromosome 2N"/>
</dbReference>
<dbReference type="Gene3D" id="1.25.40.90">
    <property type="match status" value="1"/>
</dbReference>
<feature type="compositionally biased region" description="Basic and acidic residues" evidence="3">
    <location>
        <begin position="515"/>
        <end position="528"/>
    </location>
</feature>
<feature type="compositionally biased region" description="Polar residues" evidence="3">
    <location>
        <begin position="376"/>
        <end position="389"/>
    </location>
</feature>
<dbReference type="CDD" id="cd16982">
    <property type="entry name" value="CID_Pcf11"/>
    <property type="match status" value="1"/>
</dbReference>
<dbReference type="InterPro" id="IPR057242">
    <property type="entry name" value="PCFS4-like"/>
</dbReference>
<feature type="region of interest" description="Disordered" evidence="3">
    <location>
        <begin position="191"/>
        <end position="216"/>
    </location>
</feature>
<accession>A0A8T0VPI2</accession>
<dbReference type="Pfam" id="PF23228">
    <property type="entry name" value="zf_PCFS4"/>
    <property type="match status" value="1"/>
</dbReference>
<proteinExistence type="predicted"/>